<feature type="domain" description="DUF6760" evidence="1">
    <location>
        <begin position="4"/>
        <end position="52"/>
    </location>
</feature>
<proteinExistence type="predicted"/>
<evidence type="ECO:0000259" key="1">
    <source>
        <dbReference type="Pfam" id="PF20546"/>
    </source>
</evidence>
<evidence type="ECO:0000313" key="3">
    <source>
        <dbReference type="Proteomes" id="UP001316189"/>
    </source>
</evidence>
<sequence>MLRYPSEALWQEIAYLAYHLHWPLGDLLDLEHLDRVRMVRAVSSLNERAWEAVRDHAGS</sequence>
<name>A0ABY5KWY9_9CELL</name>
<protein>
    <recommendedName>
        <fullName evidence="1">DUF6760 domain-containing protein</fullName>
    </recommendedName>
</protein>
<organism evidence="2 3">
    <name type="scientific">Cellulomonas chengniuliangii</name>
    <dbReference type="NCBI Taxonomy" id="2968084"/>
    <lineage>
        <taxon>Bacteria</taxon>
        <taxon>Bacillati</taxon>
        <taxon>Actinomycetota</taxon>
        <taxon>Actinomycetes</taxon>
        <taxon>Micrococcales</taxon>
        <taxon>Cellulomonadaceae</taxon>
        <taxon>Cellulomonas</taxon>
    </lineage>
</organism>
<gene>
    <name evidence="2" type="ORF">NP064_08955</name>
</gene>
<dbReference type="EMBL" id="CP101988">
    <property type="protein sequence ID" value="UUI73976.1"/>
    <property type="molecule type" value="Genomic_DNA"/>
</dbReference>
<dbReference type="RefSeq" id="WP_066589098.1">
    <property type="nucleotide sequence ID" value="NZ_CP101988.1"/>
</dbReference>
<accession>A0ABY5KWY9</accession>
<evidence type="ECO:0000313" key="2">
    <source>
        <dbReference type="EMBL" id="UUI73976.1"/>
    </source>
</evidence>
<dbReference type="Proteomes" id="UP001316189">
    <property type="component" value="Chromosome"/>
</dbReference>
<reference evidence="2 3" key="1">
    <citation type="submission" date="2022-07" db="EMBL/GenBank/DDBJ databases">
        <title>Novel species in genus cellulomonas.</title>
        <authorList>
            <person name="Ye L."/>
        </authorList>
    </citation>
    <scope>NUCLEOTIDE SEQUENCE [LARGE SCALE GENOMIC DNA]</scope>
    <source>
        <strain evidence="3">zg-Y338</strain>
    </source>
</reference>
<dbReference type="Pfam" id="PF20546">
    <property type="entry name" value="DUF6760"/>
    <property type="match status" value="1"/>
</dbReference>
<dbReference type="InterPro" id="IPR046648">
    <property type="entry name" value="DUF6760"/>
</dbReference>
<keyword evidence="3" id="KW-1185">Reference proteome</keyword>